<dbReference type="GO" id="GO:0003676">
    <property type="term" value="F:nucleic acid binding"/>
    <property type="evidence" value="ECO:0007669"/>
    <property type="project" value="InterPro"/>
</dbReference>
<protein>
    <recommendedName>
        <fullName evidence="1">HNH domain-containing protein</fullName>
    </recommendedName>
</protein>
<sequence>MPQSAHVLTFPVDHIIARQHGGETVLENLALSCVRYNSDKGPNSAGIAPQSQILTRLFHPRDDRWDDHFTLDGALIHGITSIGRTTVELLQMNHQDYVTLRASLIFGRQVPTNFGVALTRLSLAPSSKRDKPSNRLPTSSRTYLTFAHSS</sequence>
<dbReference type="Proteomes" id="UP000318878">
    <property type="component" value="Unassembled WGS sequence"/>
</dbReference>
<dbReference type="AlphaFoldDB" id="A0A5C5VLA9"/>
<accession>A0A5C5VLA9</accession>
<dbReference type="Gene3D" id="1.10.30.50">
    <property type="match status" value="1"/>
</dbReference>
<evidence type="ECO:0000313" key="3">
    <source>
        <dbReference type="Proteomes" id="UP000318878"/>
    </source>
</evidence>
<dbReference type="InterPro" id="IPR003615">
    <property type="entry name" value="HNH_nuc"/>
</dbReference>
<gene>
    <name evidence="2" type="ORF">Enr8_04040</name>
</gene>
<organism evidence="2 3">
    <name type="scientific">Blastopirellula retiformator</name>
    <dbReference type="NCBI Taxonomy" id="2527970"/>
    <lineage>
        <taxon>Bacteria</taxon>
        <taxon>Pseudomonadati</taxon>
        <taxon>Planctomycetota</taxon>
        <taxon>Planctomycetia</taxon>
        <taxon>Pirellulales</taxon>
        <taxon>Pirellulaceae</taxon>
        <taxon>Blastopirellula</taxon>
    </lineage>
</organism>
<dbReference type="Pfam" id="PF01844">
    <property type="entry name" value="HNH"/>
    <property type="match status" value="1"/>
</dbReference>
<dbReference type="EMBL" id="SJPF01000001">
    <property type="protein sequence ID" value="TWT38710.1"/>
    <property type="molecule type" value="Genomic_DNA"/>
</dbReference>
<dbReference type="CDD" id="cd00085">
    <property type="entry name" value="HNHc"/>
    <property type="match status" value="1"/>
</dbReference>
<dbReference type="GO" id="GO:0008270">
    <property type="term" value="F:zinc ion binding"/>
    <property type="evidence" value="ECO:0007669"/>
    <property type="project" value="InterPro"/>
</dbReference>
<reference evidence="2 3" key="1">
    <citation type="submission" date="2019-02" db="EMBL/GenBank/DDBJ databases">
        <title>Deep-cultivation of Planctomycetes and their phenomic and genomic characterization uncovers novel biology.</title>
        <authorList>
            <person name="Wiegand S."/>
            <person name="Jogler M."/>
            <person name="Boedeker C."/>
            <person name="Pinto D."/>
            <person name="Vollmers J."/>
            <person name="Rivas-Marin E."/>
            <person name="Kohn T."/>
            <person name="Peeters S.H."/>
            <person name="Heuer A."/>
            <person name="Rast P."/>
            <person name="Oberbeckmann S."/>
            <person name="Bunk B."/>
            <person name="Jeske O."/>
            <person name="Meyerdierks A."/>
            <person name="Storesund J.E."/>
            <person name="Kallscheuer N."/>
            <person name="Luecker S."/>
            <person name="Lage O.M."/>
            <person name="Pohl T."/>
            <person name="Merkel B.J."/>
            <person name="Hornburger P."/>
            <person name="Mueller R.-W."/>
            <person name="Bruemmer F."/>
            <person name="Labrenz M."/>
            <person name="Spormann A.M."/>
            <person name="Op Den Camp H."/>
            <person name="Overmann J."/>
            <person name="Amann R."/>
            <person name="Jetten M.S.M."/>
            <person name="Mascher T."/>
            <person name="Medema M.H."/>
            <person name="Devos D.P."/>
            <person name="Kaster A.-K."/>
            <person name="Ovreas L."/>
            <person name="Rohde M."/>
            <person name="Galperin M.Y."/>
            <person name="Jogler C."/>
        </authorList>
    </citation>
    <scope>NUCLEOTIDE SEQUENCE [LARGE SCALE GENOMIC DNA]</scope>
    <source>
        <strain evidence="2 3">Enr8</strain>
    </source>
</reference>
<proteinExistence type="predicted"/>
<name>A0A5C5VLA9_9BACT</name>
<dbReference type="GO" id="GO:0004519">
    <property type="term" value="F:endonuclease activity"/>
    <property type="evidence" value="ECO:0007669"/>
    <property type="project" value="InterPro"/>
</dbReference>
<feature type="domain" description="HNH" evidence="1">
    <location>
        <begin position="10"/>
        <end position="41"/>
    </location>
</feature>
<comment type="caution">
    <text evidence="2">The sequence shown here is derived from an EMBL/GenBank/DDBJ whole genome shotgun (WGS) entry which is preliminary data.</text>
</comment>
<evidence type="ECO:0000259" key="1">
    <source>
        <dbReference type="Pfam" id="PF01844"/>
    </source>
</evidence>
<dbReference type="OrthoDB" id="9802901at2"/>
<keyword evidence="3" id="KW-1185">Reference proteome</keyword>
<dbReference type="InterPro" id="IPR002711">
    <property type="entry name" value="HNH"/>
</dbReference>
<evidence type="ECO:0000313" key="2">
    <source>
        <dbReference type="EMBL" id="TWT38710.1"/>
    </source>
</evidence>